<dbReference type="Proteomes" id="UP000243250">
    <property type="component" value="Unassembled WGS sequence"/>
</dbReference>
<name>A0A1I6G5Z2_9EURY</name>
<evidence type="ECO:0000313" key="2">
    <source>
        <dbReference type="Proteomes" id="UP000243250"/>
    </source>
</evidence>
<proteinExistence type="predicted"/>
<sequence>MTSAYFHQRASYPNVGLYCILLSSLPTSDESVDTAERFTTALERLLNEATKHDVDVEGGWACRVSNPGTEYDVLVTRVERSNSDD</sequence>
<keyword evidence="2" id="KW-1185">Reference proteome</keyword>
<dbReference type="EMBL" id="FOYS01000001">
    <property type="protein sequence ID" value="SFR37602.1"/>
    <property type="molecule type" value="Genomic_DNA"/>
</dbReference>
<organism evidence="1 2">
    <name type="scientific">Halogeometricum limi</name>
    <dbReference type="NCBI Taxonomy" id="555875"/>
    <lineage>
        <taxon>Archaea</taxon>
        <taxon>Methanobacteriati</taxon>
        <taxon>Methanobacteriota</taxon>
        <taxon>Stenosarchaea group</taxon>
        <taxon>Halobacteria</taxon>
        <taxon>Halobacteriales</taxon>
        <taxon>Haloferacaceae</taxon>
        <taxon>Halogeometricum</taxon>
    </lineage>
</organism>
<reference evidence="2" key="1">
    <citation type="submission" date="2016-10" db="EMBL/GenBank/DDBJ databases">
        <authorList>
            <person name="Varghese N."/>
            <person name="Submissions S."/>
        </authorList>
    </citation>
    <scope>NUCLEOTIDE SEQUENCE [LARGE SCALE GENOMIC DNA]</scope>
    <source>
        <strain evidence="2">CGMCC 1.8711</strain>
    </source>
</reference>
<protein>
    <submittedName>
        <fullName evidence="1">Uncharacterized protein</fullName>
    </submittedName>
</protein>
<accession>A0A1I6G5Z2</accession>
<dbReference type="AlphaFoldDB" id="A0A1I6G5Z2"/>
<gene>
    <name evidence="1" type="ORF">SAMN04488124_0921</name>
</gene>
<evidence type="ECO:0000313" key="1">
    <source>
        <dbReference type="EMBL" id="SFR37602.1"/>
    </source>
</evidence>